<dbReference type="AlphaFoldDB" id="A0A7X0NID9"/>
<proteinExistence type="predicted"/>
<comment type="caution">
    <text evidence="9">The sequence shown here is derived from an EMBL/GenBank/DDBJ whole genome shotgun (WGS) entry which is preliminary data.</text>
</comment>
<evidence type="ECO:0000256" key="6">
    <source>
        <dbReference type="ARBA" id="ARBA00034003"/>
    </source>
</evidence>
<evidence type="ECO:0000259" key="8">
    <source>
        <dbReference type="PROSITE" id="PS50160"/>
    </source>
</evidence>
<dbReference type="Proteomes" id="UP000537141">
    <property type="component" value="Unassembled WGS sequence"/>
</dbReference>
<dbReference type="GO" id="GO:0005524">
    <property type="term" value="F:ATP binding"/>
    <property type="evidence" value="ECO:0007669"/>
    <property type="project" value="InterPro"/>
</dbReference>
<keyword evidence="5" id="KW-0234">DNA repair</keyword>
<dbReference type="RefSeq" id="WP_184424640.1">
    <property type="nucleotide sequence ID" value="NZ_AP027362.1"/>
</dbReference>
<dbReference type="Gene3D" id="2.40.50.140">
    <property type="entry name" value="Nucleic acid-binding proteins"/>
    <property type="match status" value="1"/>
</dbReference>
<dbReference type="GO" id="GO:0006281">
    <property type="term" value="P:DNA repair"/>
    <property type="evidence" value="ECO:0007669"/>
    <property type="project" value="UniProtKB-KW"/>
</dbReference>
<evidence type="ECO:0000256" key="2">
    <source>
        <dbReference type="ARBA" id="ARBA00022598"/>
    </source>
</evidence>
<keyword evidence="7" id="KW-0732">Signal</keyword>
<keyword evidence="3" id="KW-0235">DNA replication</keyword>
<dbReference type="Gene3D" id="3.30.1490.70">
    <property type="match status" value="1"/>
</dbReference>
<evidence type="ECO:0000313" key="10">
    <source>
        <dbReference type="Proteomes" id="UP000537141"/>
    </source>
</evidence>
<feature type="chain" id="PRO_5031472417" evidence="7">
    <location>
        <begin position="21"/>
        <end position="275"/>
    </location>
</feature>
<dbReference type="PROSITE" id="PS50160">
    <property type="entry name" value="DNA_LIGASE_A3"/>
    <property type="match status" value="1"/>
</dbReference>
<comment type="catalytic activity">
    <reaction evidence="6">
        <text>ATP + (deoxyribonucleotide)n-3'-hydroxyl + 5'-phospho-(deoxyribonucleotide)m = (deoxyribonucleotide)n+m + AMP + diphosphate.</text>
        <dbReference type="EC" id="6.5.1.1"/>
    </reaction>
</comment>
<dbReference type="InterPro" id="IPR012340">
    <property type="entry name" value="NA-bd_OB-fold"/>
</dbReference>
<feature type="domain" description="ATP-dependent DNA ligase family profile" evidence="8">
    <location>
        <begin position="126"/>
        <end position="227"/>
    </location>
</feature>
<name>A0A7X0NID9_9GAMM</name>
<organism evidence="9 10">
    <name type="scientific">Thalassotalea piscium</name>
    <dbReference type="NCBI Taxonomy" id="1230533"/>
    <lineage>
        <taxon>Bacteria</taxon>
        <taxon>Pseudomonadati</taxon>
        <taxon>Pseudomonadota</taxon>
        <taxon>Gammaproteobacteria</taxon>
        <taxon>Alteromonadales</taxon>
        <taxon>Colwelliaceae</taxon>
        <taxon>Thalassotalea</taxon>
    </lineage>
</organism>
<dbReference type="InterPro" id="IPR029319">
    <property type="entry name" value="DNA_ligase_OB"/>
</dbReference>
<keyword evidence="10" id="KW-1185">Reference proteome</keyword>
<accession>A0A7X0NID9</accession>
<sequence>MKPFIYLIFLVSLFTPNVYAKKPAIQHSVNYHNNLDIRQYWVSEKLDGVRGYWSGQQMYTRQGNPINLPKGYSDNWPSVPFDGELWHSRGGFQKTVSCVRKKIPEPSCWREIEFRVFDLPKSKANFTQRLNQIKQLLNNAPSKTIKMVEQFSINSEEELFSMLDQIVALGGEGLMLHSKNAYYKPGRNKALLKLKPYQDEEGVVLKHISGKGKYKNMLGALLVKNKDGLVFKIGSGFSDKERRTPPPIGSEITYKYIGKTDRGVPRFASFLRNKQ</sequence>
<gene>
    <name evidence="9" type="ORF">HNQ55_002384</name>
</gene>
<dbReference type="InterPro" id="IPR050326">
    <property type="entry name" value="NAD_dep_DNA_ligaseB"/>
</dbReference>
<evidence type="ECO:0000256" key="4">
    <source>
        <dbReference type="ARBA" id="ARBA00022763"/>
    </source>
</evidence>
<dbReference type="PANTHER" id="PTHR47810">
    <property type="entry name" value="DNA LIGASE"/>
    <property type="match status" value="1"/>
</dbReference>
<evidence type="ECO:0000256" key="7">
    <source>
        <dbReference type="SAM" id="SignalP"/>
    </source>
</evidence>
<dbReference type="EC" id="6.5.1.7" evidence="9"/>
<reference evidence="9 10" key="1">
    <citation type="submission" date="2020-08" db="EMBL/GenBank/DDBJ databases">
        <title>Genomic Encyclopedia of Type Strains, Phase IV (KMG-IV): sequencing the most valuable type-strain genomes for metagenomic binning, comparative biology and taxonomic classification.</title>
        <authorList>
            <person name="Goeker M."/>
        </authorList>
    </citation>
    <scope>NUCLEOTIDE SEQUENCE [LARGE SCALE GENOMIC DNA]</scope>
    <source>
        <strain evidence="9 10">DSM 26287</strain>
    </source>
</reference>
<protein>
    <submittedName>
        <fullName evidence="9">DNA ligase-1</fullName>
        <ecNumber evidence="9">6.5.1.1</ecNumber>
        <ecNumber evidence="9">6.5.1.6</ecNumber>
        <ecNumber evidence="9">6.5.1.7</ecNumber>
    </submittedName>
</protein>
<dbReference type="GO" id="GO:0006260">
    <property type="term" value="P:DNA replication"/>
    <property type="evidence" value="ECO:0007669"/>
    <property type="project" value="UniProtKB-KW"/>
</dbReference>
<dbReference type="SUPFAM" id="SSF56091">
    <property type="entry name" value="DNA ligase/mRNA capping enzyme, catalytic domain"/>
    <property type="match status" value="1"/>
</dbReference>
<dbReference type="CDD" id="cd08041">
    <property type="entry name" value="OBF_kDNA_ligase_like"/>
    <property type="match status" value="1"/>
</dbReference>
<dbReference type="EC" id="6.5.1.6" evidence="9"/>
<comment type="cofactor">
    <cofactor evidence="1">
        <name>a divalent metal cation</name>
        <dbReference type="ChEBI" id="CHEBI:60240"/>
    </cofactor>
</comment>
<keyword evidence="2 9" id="KW-0436">Ligase</keyword>
<dbReference type="NCBIfam" id="NF006592">
    <property type="entry name" value="PRK09125.1"/>
    <property type="match status" value="1"/>
</dbReference>
<dbReference type="EMBL" id="JACHHU010000020">
    <property type="protein sequence ID" value="MBB6543861.1"/>
    <property type="molecule type" value="Genomic_DNA"/>
</dbReference>
<evidence type="ECO:0000256" key="3">
    <source>
        <dbReference type="ARBA" id="ARBA00022705"/>
    </source>
</evidence>
<dbReference type="Gene3D" id="3.30.470.30">
    <property type="entry name" value="DNA ligase/mRNA capping enzyme"/>
    <property type="match status" value="1"/>
</dbReference>
<evidence type="ECO:0000256" key="5">
    <source>
        <dbReference type="ARBA" id="ARBA00023204"/>
    </source>
</evidence>
<dbReference type="InterPro" id="IPR012310">
    <property type="entry name" value="DNA_ligase_ATP-dep_cent"/>
</dbReference>
<dbReference type="PANTHER" id="PTHR47810:SF1">
    <property type="entry name" value="DNA LIGASE B"/>
    <property type="match status" value="1"/>
</dbReference>
<dbReference type="CDD" id="cd07896">
    <property type="entry name" value="Adenylation_kDNA_ligase_like"/>
    <property type="match status" value="1"/>
</dbReference>
<evidence type="ECO:0000313" key="9">
    <source>
        <dbReference type="EMBL" id="MBB6543861.1"/>
    </source>
</evidence>
<evidence type="ECO:0000256" key="1">
    <source>
        <dbReference type="ARBA" id="ARBA00001968"/>
    </source>
</evidence>
<dbReference type="Pfam" id="PF14743">
    <property type="entry name" value="DNA_ligase_OB_2"/>
    <property type="match status" value="1"/>
</dbReference>
<dbReference type="Pfam" id="PF01068">
    <property type="entry name" value="DNA_ligase_A_M"/>
    <property type="match status" value="1"/>
</dbReference>
<dbReference type="GO" id="GO:0006310">
    <property type="term" value="P:DNA recombination"/>
    <property type="evidence" value="ECO:0007669"/>
    <property type="project" value="InterPro"/>
</dbReference>
<keyword evidence="4" id="KW-0227">DNA damage</keyword>
<dbReference type="EC" id="6.5.1.1" evidence="9"/>
<dbReference type="GO" id="GO:0003910">
    <property type="term" value="F:DNA ligase (ATP) activity"/>
    <property type="evidence" value="ECO:0007669"/>
    <property type="project" value="UniProtKB-EC"/>
</dbReference>
<feature type="signal peptide" evidence="7">
    <location>
        <begin position="1"/>
        <end position="20"/>
    </location>
</feature>
<dbReference type="SUPFAM" id="SSF50249">
    <property type="entry name" value="Nucleic acid-binding proteins"/>
    <property type="match status" value="1"/>
</dbReference>